<reference evidence="1" key="2">
    <citation type="journal article" date="2014" name="ISME J.">
        <title>Microbial stratification in low pH oxic and suboxic macroscopic growths along an acid mine drainage.</title>
        <authorList>
            <person name="Mendez-Garcia C."/>
            <person name="Mesa V."/>
            <person name="Sprenger R.R."/>
            <person name="Richter M."/>
            <person name="Diez M.S."/>
            <person name="Solano J."/>
            <person name="Bargiela R."/>
            <person name="Golyshina O.V."/>
            <person name="Manteca A."/>
            <person name="Ramos J.L."/>
            <person name="Gallego J.R."/>
            <person name="Llorente I."/>
            <person name="Martins Dos Santos V.A."/>
            <person name="Jensen O.N."/>
            <person name="Pelaez A.I."/>
            <person name="Sanchez J."/>
            <person name="Ferrer M."/>
        </authorList>
    </citation>
    <scope>NUCLEOTIDE SEQUENCE</scope>
</reference>
<sequence length="103" mass="11978">MVKTRLENVDLRKVRIIPQGMGYTIEIVYEKEISDMNVHRPERIMGIDIGVRNLVTIGNNISEMRITVTAGLLKSINQYFNKELTRLRSINDLQCNERKKAME</sequence>
<gene>
    <name evidence="1" type="ORF">B1A_14129</name>
</gene>
<accession>T0ZIR5</accession>
<proteinExistence type="predicted"/>
<reference evidence="1" key="1">
    <citation type="submission" date="2013-08" db="EMBL/GenBank/DDBJ databases">
        <authorList>
            <person name="Mendez C."/>
            <person name="Richter M."/>
            <person name="Ferrer M."/>
            <person name="Sanchez J."/>
        </authorList>
    </citation>
    <scope>NUCLEOTIDE SEQUENCE</scope>
</reference>
<dbReference type="AlphaFoldDB" id="T0ZIR5"/>
<comment type="caution">
    <text evidence="1">The sequence shown here is derived from an EMBL/GenBank/DDBJ whole genome shotgun (WGS) entry which is preliminary data.</text>
</comment>
<name>T0ZIR5_9ZZZZ</name>
<feature type="non-terminal residue" evidence="1">
    <location>
        <position position="103"/>
    </location>
</feature>
<protein>
    <submittedName>
        <fullName evidence="1">IS605 family transposase OrfB</fullName>
    </submittedName>
</protein>
<dbReference type="EMBL" id="AUZX01010365">
    <property type="protein sequence ID" value="EQD48226.1"/>
    <property type="molecule type" value="Genomic_DNA"/>
</dbReference>
<evidence type="ECO:0000313" key="1">
    <source>
        <dbReference type="EMBL" id="EQD48226.1"/>
    </source>
</evidence>
<organism evidence="1">
    <name type="scientific">mine drainage metagenome</name>
    <dbReference type="NCBI Taxonomy" id="410659"/>
    <lineage>
        <taxon>unclassified sequences</taxon>
        <taxon>metagenomes</taxon>
        <taxon>ecological metagenomes</taxon>
    </lineage>
</organism>